<protein>
    <submittedName>
        <fullName evidence="1">Uncharacterized protein</fullName>
    </submittedName>
</protein>
<sequence>MTQCFSIDKQRTNSIILLVFISSFLMSCQDKAVHGNSLQDHSLTKEERLDLFLESPITINSSANEQRLNMIKFHKSYILNDNPHFNADSDSISKASSNSYVILAGSHFDKEQDSLIRLASNSDVIEILKNKYVERITYMRVGSNGLQLNYGVHLGMALDDFTKLFPLTIDDHFIASYKDNDSFEVNFIFNQDSKLLKEFNYLSIID</sequence>
<gene>
    <name evidence="1" type="ORF">J4051_10675</name>
</gene>
<dbReference type="RefSeq" id="WP_208233861.1">
    <property type="nucleotide sequence ID" value="NZ_JAGEVG010000011.1"/>
</dbReference>
<organism evidence="1 2">
    <name type="scientific">Gelidibacter pelagius</name>
    <dbReference type="NCBI Taxonomy" id="2819985"/>
    <lineage>
        <taxon>Bacteria</taxon>
        <taxon>Pseudomonadati</taxon>
        <taxon>Bacteroidota</taxon>
        <taxon>Flavobacteriia</taxon>
        <taxon>Flavobacteriales</taxon>
        <taxon>Flavobacteriaceae</taxon>
        <taxon>Gelidibacter</taxon>
    </lineage>
</organism>
<comment type="caution">
    <text evidence="1">The sequence shown here is derived from an EMBL/GenBank/DDBJ whole genome shotgun (WGS) entry which is preliminary data.</text>
</comment>
<evidence type="ECO:0000313" key="1">
    <source>
        <dbReference type="EMBL" id="MBO3098736.1"/>
    </source>
</evidence>
<name>A0ABS3STT4_9FLAO</name>
<dbReference type="Proteomes" id="UP000681315">
    <property type="component" value="Unassembled WGS sequence"/>
</dbReference>
<accession>A0ABS3STT4</accession>
<evidence type="ECO:0000313" key="2">
    <source>
        <dbReference type="Proteomes" id="UP000681315"/>
    </source>
</evidence>
<keyword evidence="2" id="KW-1185">Reference proteome</keyword>
<proteinExistence type="predicted"/>
<dbReference type="EMBL" id="JAGEVG010000011">
    <property type="protein sequence ID" value="MBO3098736.1"/>
    <property type="molecule type" value="Genomic_DNA"/>
</dbReference>
<reference evidence="1 2" key="1">
    <citation type="submission" date="2021-03" db="EMBL/GenBank/DDBJ databases">
        <title>Gelidibacter sp. nov., isolated from costal sediment.</title>
        <authorList>
            <person name="Lun K.-Y."/>
        </authorList>
    </citation>
    <scope>NUCLEOTIDE SEQUENCE [LARGE SCALE GENOMIC DNA]</scope>
    <source>
        <strain evidence="1 2">DF109</strain>
    </source>
</reference>